<evidence type="ECO:0000313" key="2">
    <source>
        <dbReference type="EMBL" id="ACL53072.1"/>
    </source>
</evidence>
<name>B7ZYS3_MAIZE</name>
<dbReference type="AlphaFoldDB" id="B7ZYS3"/>
<evidence type="ECO:0000256" key="1">
    <source>
        <dbReference type="SAM" id="MobiDB-lite"/>
    </source>
</evidence>
<reference evidence="2" key="1">
    <citation type="journal article" date="2009" name="PLoS Genet.">
        <title>Sequencing, mapping, and analysis of 27,455 maize full-length cDNAs.</title>
        <authorList>
            <person name="Soderlund C."/>
            <person name="Descour A."/>
            <person name="Kudrna D."/>
            <person name="Bomhoff M."/>
            <person name="Boyd L."/>
            <person name="Currie J."/>
            <person name="Angelova A."/>
            <person name="Collura K."/>
            <person name="Wissotski M."/>
            <person name="Ashley E."/>
            <person name="Morrow D."/>
            <person name="Fernandes J."/>
            <person name="Walbot V."/>
            <person name="Yu Y."/>
        </authorList>
    </citation>
    <scope>NUCLEOTIDE SEQUENCE</scope>
    <source>
        <strain evidence="2">B73</strain>
    </source>
</reference>
<reference evidence="2" key="2">
    <citation type="submission" date="2012-06" db="EMBL/GenBank/DDBJ databases">
        <authorList>
            <person name="Yu Y."/>
            <person name="Currie J."/>
            <person name="Lomeli R."/>
            <person name="Angelova A."/>
            <person name="Collura K."/>
            <person name="Wissotski M."/>
            <person name="Campos D."/>
            <person name="Kudrna D."/>
            <person name="Golser W."/>
            <person name="Ashely E."/>
            <person name="Descour A."/>
            <person name="Fernandes J."/>
            <person name="Soderlund C."/>
            <person name="Walbot V."/>
        </authorList>
    </citation>
    <scope>NUCLEOTIDE SEQUENCE</scope>
    <source>
        <strain evidence="2">B73</strain>
    </source>
</reference>
<protein>
    <submittedName>
        <fullName evidence="2">Uncharacterized protein</fullName>
    </submittedName>
</protein>
<accession>B7ZYS3</accession>
<feature type="region of interest" description="Disordered" evidence="1">
    <location>
        <begin position="165"/>
        <end position="198"/>
    </location>
</feature>
<proteinExistence type="evidence at transcript level"/>
<sequence>MLNTRTLTHLLKRYEKKKQPKIQRSNYTRRFTGPCKTPMLVHMTWSHVRRFYAGLLSIAGRSARGRGRALLRLRPRCREQLLLGGLGVDDAEHVVHSGGDVVRRRQAAPFLHLQQHSNSKHAVVKAPAGCSCTDEARERCTCAMAHGPWPEPGWLLHASGTRRGGNLRVPEETRPPTTTTARGHKLRHSTVSYCRGQK</sequence>
<dbReference type="EMBL" id="BT054465">
    <property type="protein sequence ID" value="ACL53072.1"/>
    <property type="molecule type" value="mRNA"/>
</dbReference>
<organism evidence="2">
    <name type="scientific">Zea mays</name>
    <name type="common">Maize</name>
    <dbReference type="NCBI Taxonomy" id="4577"/>
    <lineage>
        <taxon>Eukaryota</taxon>
        <taxon>Viridiplantae</taxon>
        <taxon>Streptophyta</taxon>
        <taxon>Embryophyta</taxon>
        <taxon>Tracheophyta</taxon>
        <taxon>Spermatophyta</taxon>
        <taxon>Magnoliopsida</taxon>
        <taxon>Liliopsida</taxon>
        <taxon>Poales</taxon>
        <taxon>Poaceae</taxon>
        <taxon>PACMAD clade</taxon>
        <taxon>Panicoideae</taxon>
        <taxon>Andropogonodae</taxon>
        <taxon>Andropogoneae</taxon>
        <taxon>Tripsacinae</taxon>
        <taxon>Zea</taxon>
    </lineage>
</organism>